<comment type="caution">
    <text evidence="2">The sequence shown here is derived from an EMBL/GenBank/DDBJ whole genome shotgun (WGS) entry which is preliminary data.</text>
</comment>
<dbReference type="AlphaFoldDB" id="A0A699GZR4"/>
<sequence>MKVYLIRLRIPQRRSTRLTPPTLIPTTTEADDTILRDTIQLSLAEQNIHDELKALEPRSNKESPKLEIIIEVQLVNINEEEEESVEDDYKLKQREKGKHVEESRITPSPTTIRSHMTHSTLISSDTKKL</sequence>
<accession>A0A699GZR4</accession>
<name>A0A699GZR4_TANCI</name>
<feature type="region of interest" description="Disordered" evidence="1">
    <location>
        <begin position="81"/>
        <end position="129"/>
    </location>
</feature>
<feature type="compositionally biased region" description="Basic and acidic residues" evidence="1">
    <location>
        <begin position="87"/>
        <end position="104"/>
    </location>
</feature>
<dbReference type="EMBL" id="BKCJ010080638">
    <property type="protein sequence ID" value="GEW92577.1"/>
    <property type="molecule type" value="Genomic_DNA"/>
</dbReference>
<protein>
    <submittedName>
        <fullName evidence="2">Uncharacterized protein</fullName>
    </submittedName>
</protein>
<proteinExistence type="predicted"/>
<gene>
    <name evidence="2" type="ORF">Tci_264553</name>
</gene>
<organism evidence="2">
    <name type="scientific">Tanacetum cinerariifolium</name>
    <name type="common">Dalmatian daisy</name>
    <name type="synonym">Chrysanthemum cinerariifolium</name>
    <dbReference type="NCBI Taxonomy" id="118510"/>
    <lineage>
        <taxon>Eukaryota</taxon>
        <taxon>Viridiplantae</taxon>
        <taxon>Streptophyta</taxon>
        <taxon>Embryophyta</taxon>
        <taxon>Tracheophyta</taxon>
        <taxon>Spermatophyta</taxon>
        <taxon>Magnoliopsida</taxon>
        <taxon>eudicotyledons</taxon>
        <taxon>Gunneridae</taxon>
        <taxon>Pentapetalae</taxon>
        <taxon>asterids</taxon>
        <taxon>campanulids</taxon>
        <taxon>Asterales</taxon>
        <taxon>Asteraceae</taxon>
        <taxon>Asteroideae</taxon>
        <taxon>Anthemideae</taxon>
        <taxon>Anthemidinae</taxon>
        <taxon>Tanacetum</taxon>
    </lineage>
</organism>
<feature type="compositionally biased region" description="Polar residues" evidence="1">
    <location>
        <begin position="105"/>
        <end position="129"/>
    </location>
</feature>
<evidence type="ECO:0000313" key="2">
    <source>
        <dbReference type="EMBL" id="GEW92577.1"/>
    </source>
</evidence>
<evidence type="ECO:0000256" key="1">
    <source>
        <dbReference type="SAM" id="MobiDB-lite"/>
    </source>
</evidence>
<reference evidence="2" key="1">
    <citation type="journal article" date="2019" name="Sci. Rep.">
        <title>Draft genome of Tanacetum cinerariifolium, the natural source of mosquito coil.</title>
        <authorList>
            <person name="Yamashiro T."/>
            <person name="Shiraishi A."/>
            <person name="Satake H."/>
            <person name="Nakayama K."/>
        </authorList>
    </citation>
    <scope>NUCLEOTIDE SEQUENCE</scope>
</reference>